<evidence type="ECO:0000313" key="2">
    <source>
        <dbReference type="EMBL" id="KAF7286871.1"/>
    </source>
</evidence>
<dbReference type="EMBL" id="JAACXV010000019">
    <property type="protein sequence ID" value="KAF7286871.1"/>
    <property type="molecule type" value="Genomic_DNA"/>
</dbReference>
<feature type="signal peptide" evidence="1">
    <location>
        <begin position="1"/>
        <end position="19"/>
    </location>
</feature>
<keyword evidence="1" id="KW-0732">Signal</keyword>
<gene>
    <name evidence="2" type="ORF">GWI33_003442</name>
</gene>
<evidence type="ECO:0000313" key="3">
    <source>
        <dbReference type="Proteomes" id="UP000625711"/>
    </source>
</evidence>
<proteinExistence type="predicted"/>
<protein>
    <submittedName>
        <fullName evidence="2">Uncharacterized protein</fullName>
    </submittedName>
</protein>
<sequence>MKLITLGILLLCSFIYVAPAPCCPQCPNSPCFNPEQAMFQKFPLTYRLKSNLCKLLCDPLKKVNECQTSTTSAPCSSTPIPVVYVPAQPNHCVSVPGSPCSCATN</sequence>
<dbReference type="AlphaFoldDB" id="A0A834MKV0"/>
<organism evidence="2 3">
    <name type="scientific">Rhynchophorus ferrugineus</name>
    <name type="common">Red palm weevil</name>
    <name type="synonym">Curculio ferrugineus</name>
    <dbReference type="NCBI Taxonomy" id="354439"/>
    <lineage>
        <taxon>Eukaryota</taxon>
        <taxon>Metazoa</taxon>
        <taxon>Ecdysozoa</taxon>
        <taxon>Arthropoda</taxon>
        <taxon>Hexapoda</taxon>
        <taxon>Insecta</taxon>
        <taxon>Pterygota</taxon>
        <taxon>Neoptera</taxon>
        <taxon>Endopterygota</taxon>
        <taxon>Coleoptera</taxon>
        <taxon>Polyphaga</taxon>
        <taxon>Cucujiformia</taxon>
        <taxon>Curculionidae</taxon>
        <taxon>Dryophthorinae</taxon>
        <taxon>Rhynchophorus</taxon>
    </lineage>
</organism>
<name>A0A834MKV0_RHYFE</name>
<accession>A0A834MKV0</accession>
<feature type="chain" id="PRO_5033008008" evidence="1">
    <location>
        <begin position="20"/>
        <end position="105"/>
    </location>
</feature>
<reference evidence="2" key="1">
    <citation type="submission" date="2020-08" db="EMBL/GenBank/DDBJ databases">
        <title>Genome sequencing and assembly of the red palm weevil Rhynchophorus ferrugineus.</title>
        <authorList>
            <person name="Dias G.B."/>
            <person name="Bergman C.M."/>
            <person name="Manee M."/>
        </authorList>
    </citation>
    <scope>NUCLEOTIDE SEQUENCE</scope>
    <source>
        <strain evidence="2">AA-2017</strain>
        <tissue evidence="2">Whole larva</tissue>
    </source>
</reference>
<comment type="caution">
    <text evidence="2">The sequence shown here is derived from an EMBL/GenBank/DDBJ whole genome shotgun (WGS) entry which is preliminary data.</text>
</comment>
<evidence type="ECO:0000256" key="1">
    <source>
        <dbReference type="SAM" id="SignalP"/>
    </source>
</evidence>
<dbReference type="Proteomes" id="UP000625711">
    <property type="component" value="Unassembled WGS sequence"/>
</dbReference>
<keyword evidence="3" id="KW-1185">Reference proteome</keyword>